<dbReference type="InterPro" id="IPR027520">
    <property type="entry name" value="Slx1"/>
</dbReference>
<dbReference type="OrthoDB" id="24645at2759"/>
<name>A0A427Y737_9TREE</name>
<dbReference type="Pfam" id="PF01541">
    <property type="entry name" value="GIY-YIG"/>
    <property type="match status" value="1"/>
</dbReference>
<dbReference type="GO" id="GO:0017108">
    <property type="term" value="F:5'-flap endonuclease activity"/>
    <property type="evidence" value="ECO:0007669"/>
    <property type="project" value="InterPro"/>
</dbReference>
<gene>
    <name evidence="10" type="primary">SLX1</name>
    <name evidence="10" type="ORF">EHS24_005160</name>
</gene>
<keyword evidence="11" id="KW-1185">Reference proteome</keyword>
<dbReference type="GO" id="GO:0008821">
    <property type="term" value="F:crossover junction DNA endonuclease activity"/>
    <property type="evidence" value="ECO:0007669"/>
    <property type="project" value="TreeGrafter"/>
</dbReference>
<protein>
    <submittedName>
        <fullName evidence="10">Slx4p interacting protein</fullName>
    </submittedName>
</protein>
<dbReference type="SUPFAM" id="SSF82771">
    <property type="entry name" value="GIY-YIG endonuclease"/>
    <property type="match status" value="1"/>
</dbReference>
<dbReference type="PANTHER" id="PTHR20208:SF10">
    <property type="entry name" value="STRUCTURE-SPECIFIC ENDONUCLEASE SUBUNIT SLX1"/>
    <property type="match status" value="1"/>
</dbReference>
<dbReference type="STRING" id="105984.A0A427Y737"/>
<dbReference type="PANTHER" id="PTHR20208">
    <property type="entry name" value="STRUCTURE-SPECIFIC ENDONUCLEASE SUBUNIT SLX1"/>
    <property type="match status" value="1"/>
</dbReference>
<keyword evidence="2 8" id="KW-0255">Endonuclease</keyword>
<dbReference type="Gene3D" id="3.30.40.10">
    <property type="entry name" value="Zinc/RING finger domain, C3HC4 (zinc finger)"/>
    <property type="match status" value="1"/>
</dbReference>
<accession>A0A427Y737</accession>
<dbReference type="GO" id="GO:0033557">
    <property type="term" value="C:Slx1-Slx4 complex"/>
    <property type="evidence" value="ECO:0007669"/>
    <property type="project" value="UniProtKB-UniRule"/>
</dbReference>
<dbReference type="HAMAP" id="MF_03100">
    <property type="entry name" value="Endonuc_su_Slx1"/>
    <property type="match status" value="1"/>
</dbReference>
<feature type="domain" description="GIY-YIG" evidence="9">
    <location>
        <begin position="25"/>
        <end position="107"/>
    </location>
</feature>
<evidence type="ECO:0000256" key="6">
    <source>
        <dbReference type="ARBA" id="ARBA00023204"/>
    </source>
</evidence>
<dbReference type="CDD" id="cd10455">
    <property type="entry name" value="GIY-YIG_SLX1"/>
    <property type="match status" value="1"/>
</dbReference>
<dbReference type="PROSITE" id="PS50164">
    <property type="entry name" value="GIY_YIG"/>
    <property type="match status" value="1"/>
</dbReference>
<keyword evidence="3 8" id="KW-0227">DNA damage</keyword>
<evidence type="ECO:0000256" key="3">
    <source>
        <dbReference type="ARBA" id="ARBA00022763"/>
    </source>
</evidence>
<keyword evidence="1 8" id="KW-0540">Nuclease</keyword>
<evidence type="ECO:0000256" key="2">
    <source>
        <dbReference type="ARBA" id="ARBA00022759"/>
    </source>
</evidence>
<dbReference type="FunFam" id="3.40.1440.10:FF:000006">
    <property type="entry name" value="Structure-specific endonuclease subunit SLX1"/>
    <property type="match status" value="1"/>
</dbReference>
<evidence type="ECO:0000256" key="7">
    <source>
        <dbReference type="ARBA" id="ARBA00023242"/>
    </source>
</evidence>
<comment type="function">
    <text evidence="8">Catalytic subunit of the SLX1-SLX4 structure-specific endonuclease that resolves DNA secondary structures generated during DNA repair and recombination. Has endonuclease activity towards branched DNA substrates, introducing single-strand cuts in duplex DNA close to junctions with ss-DNA.</text>
</comment>
<comment type="subunit">
    <text evidence="8">Forms a heterodimer with SLX4.</text>
</comment>
<keyword evidence="6 8" id="KW-0234">DNA repair</keyword>
<comment type="caution">
    <text evidence="10">The sequence shown here is derived from an EMBL/GenBank/DDBJ whole genome shotgun (WGS) entry which is preliminary data.</text>
</comment>
<keyword evidence="7 8" id="KW-0539">Nucleus</keyword>
<dbReference type="InterPro" id="IPR048749">
    <property type="entry name" value="SLX1_C"/>
</dbReference>
<reference evidence="10 11" key="1">
    <citation type="submission" date="2018-11" db="EMBL/GenBank/DDBJ databases">
        <title>Genome sequence of Apiotrichum porosum DSM 27194.</title>
        <authorList>
            <person name="Aliyu H."/>
            <person name="Gorte O."/>
            <person name="Ochsenreither K."/>
        </authorList>
    </citation>
    <scope>NUCLEOTIDE SEQUENCE [LARGE SCALE GENOMIC DNA]</scope>
    <source>
        <strain evidence="10 11">DSM 27194</strain>
    </source>
</reference>
<dbReference type="InterPro" id="IPR050381">
    <property type="entry name" value="SLX1_endonuclease"/>
</dbReference>
<dbReference type="InterPro" id="IPR013083">
    <property type="entry name" value="Znf_RING/FYVE/PHD"/>
</dbReference>
<organism evidence="10 11">
    <name type="scientific">Apiotrichum porosum</name>
    <dbReference type="NCBI Taxonomy" id="105984"/>
    <lineage>
        <taxon>Eukaryota</taxon>
        <taxon>Fungi</taxon>
        <taxon>Dikarya</taxon>
        <taxon>Basidiomycota</taxon>
        <taxon>Agaricomycotina</taxon>
        <taxon>Tremellomycetes</taxon>
        <taxon>Trichosporonales</taxon>
        <taxon>Trichosporonaceae</taxon>
        <taxon>Apiotrichum</taxon>
    </lineage>
</organism>
<sequence>MSNAPQDTSKKTTSTLAEGNHVFPPFYACYLLRSLAVLNSQRTYVGSTPDPPRRLRQHNGELKQGAWQTSRFRPWEMQMIVYGFPSKLTALQFEWAWQHPERSRHLRQLGAQNGAAPLFAKDSKRNWIHRKAIVALALLRCDPFSSLPLNVRCFTPETYAIMNQLCRHCQVVPYPSPFPKDQVSSRVLDQVILLPPLRHDATVSLDRKGITNTIAAKPRARSSVPPRTDQLELDDKSFRSGALVWGKWQRVARSADKQALKCRVCDGDVDTQDQLSFAVCTSVAAAGLDHCLCVSHLTCLADTSMQATTQQNDLVPRHATCPGCLTSTSWGEVVRACYGRKNGVMAEQGRLQTPSESDDTVD</sequence>
<evidence type="ECO:0000256" key="1">
    <source>
        <dbReference type="ARBA" id="ARBA00022722"/>
    </source>
</evidence>
<evidence type="ECO:0000256" key="4">
    <source>
        <dbReference type="ARBA" id="ARBA00022801"/>
    </source>
</evidence>
<dbReference type="RefSeq" id="XP_028479667.1">
    <property type="nucleotide sequence ID" value="XM_028620695.1"/>
</dbReference>
<evidence type="ECO:0000259" key="9">
    <source>
        <dbReference type="PROSITE" id="PS50164"/>
    </source>
</evidence>
<dbReference type="GeneID" id="39589703"/>
<evidence type="ECO:0000256" key="5">
    <source>
        <dbReference type="ARBA" id="ARBA00023172"/>
    </source>
</evidence>
<dbReference type="GO" id="GO:0000724">
    <property type="term" value="P:double-strand break repair via homologous recombination"/>
    <property type="evidence" value="ECO:0007669"/>
    <property type="project" value="TreeGrafter"/>
</dbReference>
<dbReference type="InterPro" id="IPR035901">
    <property type="entry name" value="GIY-YIG_endonuc_sf"/>
</dbReference>
<evidence type="ECO:0000313" key="11">
    <source>
        <dbReference type="Proteomes" id="UP000279236"/>
    </source>
</evidence>
<dbReference type="Gene3D" id="3.40.1440.10">
    <property type="entry name" value="GIY-YIG endonuclease"/>
    <property type="match status" value="1"/>
</dbReference>
<dbReference type="Proteomes" id="UP000279236">
    <property type="component" value="Unassembled WGS sequence"/>
</dbReference>
<dbReference type="Pfam" id="PF21202">
    <property type="entry name" value="SLX1_C"/>
    <property type="match status" value="1"/>
</dbReference>
<dbReference type="InterPro" id="IPR000305">
    <property type="entry name" value="GIY-YIG_endonuc"/>
</dbReference>
<dbReference type="EMBL" id="RSCE01000002">
    <property type="protein sequence ID" value="RSH86882.1"/>
    <property type="molecule type" value="Genomic_DNA"/>
</dbReference>
<evidence type="ECO:0000256" key="8">
    <source>
        <dbReference type="HAMAP-Rule" id="MF_03100"/>
    </source>
</evidence>
<comment type="similarity">
    <text evidence="8">Belongs to the SLX1 family.</text>
</comment>
<comment type="cofactor">
    <cofactor evidence="8">
        <name>a divalent metal cation</name>
        <dbReference type="ChEBI" id="CHEBI:60240"/>
    </cofactor>
</comment>
<keyword evidence="5 8" id="KW-0233">DNA recombination</keyword>
<proteinExistence type="inferred from homology"/>
<evidence type="ECO:0000313" key="10">
    <source>
        <dbReference type="EMBL" id="RSH86882.1"/>
    </source>
</evidence>
<dbReference type="AlphaFoldDB" id="A0A427Y737"/>
<keyword evidence="4 8" id="KW-0378">Hydrolase</keyword>
<comment type="caution">
    <text evidence="8">Lacks conserved residue(s) required for the propagation of feature annotation.</text>
</comment>
<comment type="subcellular location">
    <subcellularLocation>
        <location evidence="8">Nucleus</location>
    </subcellularLocation>
</comment>